<dbReference type="RefSeq" id="WP_317958036.1">
    <property type="nucleotide sequence ID" value="NZ_BSKO01000001.1"/>
</dbReference>
<dbReference type="Proteomes" id="UP001275436">
    <property type="component" value="Unassembled WGS sequence"/>
</dbReference>
<evidence type="ECO:0000313" key="2">
    <source>
        <dbReference type="Proteomes" id="UP001275436"/>
    </source>
</evidence>
<gene>
    <name evidence="1" type="primary">yonO</name>
    <name evidence="1" type="ORF">MACH08_19380</name>
</gene>
<dbReference type="EMBL" id="BSKO01000001">
    <property type="protein sequence ID" value="GLO66154.1"/>
    <property type="molecule type" value="Genomic_DNA"/>
</dbReference>
<accession>A0ABQ5TKP8</accession>
<name>A0ABQ5TKP8_9BACI</name>
<protein>
    <submittedName>
        <fullName evidence="1">Uncharacterized protein</fullName>
    </submittedName>
</protein>
<keyword evidence="2" id="KW-1185">Reference proteome</keyword>
<comment type="caution">
    <text evidence="1">The sequence shown here is derived from an EMBL/GenBank/DDBJ whole genome shotgun (WGS) entry which is preliminary data.</text>
</comment>
<sequence length="839" mass="97213">MGSFLQNQVHIYSLDTSAFYSHPEKEINQQIIDFKIEKRELKQMQSQENDEQRVKRIKEITKSIGLLKKKMKDEIEKNISIRELDSERLIDGNVISVFESTLTRTLNIPTDTLTEDILVVRTYYFDILKSLISNGFIHNGEKYIYFSSSAGQIRTKKGVFIKESQWIKHRNSLTCGLTVDDVNAKGGANINKYLAYIALTNSASEQMVNFDINKCIVVPDLETKVDGVVDFIDDKTYEITRKNMSIPIEHTDGAGMILPSLSKNSFMIRLPFIKGLLIPFAFDDWVKEHKGSNSKIQDIYGKTWDIFDDDIQIIFTKSQFKMANYYNGWDDYRDKFIKYNCQAAMLNEENEEFGEVKLNYQMLQTLNKMTDAELKEISSKTIEDILELGTNRDVMLRVLGAKKPEYKKNNFQKALSIYPELLNDNHSKQVIKDVKKSMIKDAKAAKLKISGKYTFLCPDMYAFCEKLFKGIDNPTGLLGNGEVYCRLFDDGKLDLLRSPHLYREHAIRNNIKNDERNKWFITQGIYTSIFDNISKLLQFDNDGDQALVVDCPTFVSVAGRHMDGVVPLYYEMAVAEKQDIDSNNIYNGLISAFNANIGRISNDITKIWNSEDPNINVVKWLCAENNYIIDYAKTLYMPKRPEFADEEINKYIKSKSPHFFKYAKDKDDHKVEELNNSIVNRLENLIPNKRIQFKKVAGDLDYKLLMSNPRTKVDQEIIDKYIELDKSKRWNIGESNYKKGQDPFINKKIRDSLLEGYNDQNYVVDVLIKYLYLKKKSGFKHTLWDSFGDIVLHNLRKNLSHMISCESCGIRTHKKSNSTKYCNACAKSIKNKQNKKYYS</sequence>
<reference evidence="1 2" key="1">
    <citation type="submission" date="2023-02" db="EMBL/GenBank/DDBJ databases">
        <title>Oceanobacillus kimchii IFOP_LL358 isolated form Alexandrium catenella lab strain.</title>
        <authorList>
            <person name="Gajardo G."/>
            <person name="Ueki S."/>
            <person name="Maruyama F."/>
        </authorList>
    </citation>
    <scope>NUCLEOTIDE SEQUENCE [LARGE SCALE GENOMIC DNA]</scope>
    <source>
        <strain evidence="1 2">IFOP_LL358</strain>
    </source>
</reference>
<proteinExistence type="predicted"/>
<organism evidence="1 2">
    <name type="scientific">Oceanobacillus kimchii</name>
    <dbReference type="NCBI Taxonomy" id="746691"/>
    <lineage>
        <taxon>Bacteria</taxon>
        <taxon>Bacillati</taxon>
        <taxon>Bacillota</taxon>
        <taxon>Bacilli</taxon>
        <taxon>Bacillales</taxon>
        <taxon>Bacillaceae</taxon>
        <taxon>Oceanobacillus</taxon>
    </lineage>
</organism>
<evidence type="ECO:0000313" key="1">
    <source>
        <dbReference type="EMBL" id="GLO66154.1"/>
    </source>
</evidence>